<keyword evidence="1" id="KW-0812">Transmembrane</keyword>
<dbReference type="Proteomes" id="UP001059844">
    <property type="component" value="Chromosome"/>
</dbReference>
<feature type="transmembrane region" description="Helical" evidence="1">
    <location>
        <begin position="21"/>
        <end position="43"/>
    </location>
</feature>
<reference evidence="2" key="1">
    <citation type="submission" date="2022-07" db="EMBL/GenBank/DDBJ databases">
        <title>Isolation, identification, and degradation of a PFOSA degrading strain from sewage treatment plant.</title>
        <authorList>
            <person name="Zhang L."/>
            <person name="Huo Y."/>
        </authorList>
    </citation>
    <scope>NUCLEOTIDE SEQUENCE</scope>
    <source>
        <strain evidence="2">C1</strain>
    </source>
</reference>
<evidence type="ECO:0008006" key="4">
    <source>
        <dbReference type="Google" id="ProtNLM"/>
    </source>
</evidence>
<feature type="transmembrane region" description="Helical" evidence="1">
    <location>
        <begin position="49"/>
        <end position="73"/>
    </location>
</feature>
<organism evidence="2 3">
    <name type="scientific">Flavobacterium cerinum</name>
    <dbReference type="NCBI Taxonomy" id="2502784"/>
    <lineage>
        <taxon>Bacteria</taxon>
        <taxon>Pseudomonadati</taxon>
        <taxon>Bacteroidota</taxon>
        <taxon>Flavobacteriia</taxon>
        <taxon>Flavobacteriales</taxon>
        <taxon>Flavobacteriaceae</taxon>
        <taxon>Flavobacterium</taxon>
    </lineage>
</organism>
<sequence>MEIEKSKITIELLAHGKRKRIPKILDCITVSGFLGAFILMILQKNNIPFSNLIAVLVAILLIFGIIAFMISIYRALNCNIDALYHITGKIRLTENSIEINENCIDLQKVKKIHLRAVRTRGYNRSSEGANNKIEIKTTTGIITQRFVIEDREKREDLKNYVFYLKTKNIETYVDGIDLK</sequence>
<keyword evidence="3" id="KW-1185">Reference proteome</keyword>
<name>A0ABY5IPH1_9FLAO</name>
<keyword evidence="1" id="KW-1133">Transmembrane helix</keyword>
<evidence type="ECO:0000313" key="2">
    <source>
        <dbReference type="EMBL" id="UUC44727.1"/>
    </source>
</evidence>
<proteinExistence type="predicted"/>
<evidence type="ECO:0000313" key="3">
    <source>
        <dbReference type="Proteomes" id="UP001059844"/>
    </source>
</evidence>
<gene>
    <name evidence="2" type="ORF">NOX80_13940</name>
</gene>
<protein>
    <recommendedName>
        <fullName evidence="4">DUF304 domain-containing protein</fullName>
    </recommendedName>
</protein>
<accession>A0ABY5IPH1</accession>
<dbReference type="EMBL" id="CP101751">
    <property type="protein sequence ID" value="UUC44727.1"/>
    <property type="molecule type" value="Genomic_DNA"/>
</dbReference>
<evidence type="ECO:0000256" key="1">
    <source>
        <dbReference type="SAM" id="Phobius"/>
    </source>
</evidence>
<keyword evidence="1" id="KW-0472">Membrane</keyword>
<dbReference type="RefSeq" id="WP_256550410.1">
    <property type="nucleotide sequence ID" value="NZ_CP101751.1"/>
</dbReference>